<keyword evidence="1" id="KW-0812">Transmembrane</keyword>
<name>A0A9P5XUW7_9AGAR</name>
<gene>
    <name evidence="3" type="ORF">BDZ94DRAFT_439139</name>
</gene>
<feature type="signal peptide" evidence="2">
    <location>
        <begin position="1"/>
        <end position="15"/>
    </location>
</feature>
<keyword evidence="1" id="KW-0472">Membrane</keyword>
<evidence type="ECO:0000256" key="1">
    <source>
        <dbReference type="SAM" id="Phobius"/>
    </source>
</evidence>
<protein>
    <submittedName>
        <fullName evidence="3">Uncharacterized protein</fullName>
    </submittedName>
</protein>
<feature type="chain" id="PRO_5040408203" evidence="2">
    <location>
        <begin position="16"/>
        <end position="162"/>
    </location>
</feature>
<sequence>MLILLSFLTINSIYKTPVRRQSYVGSYPKAVPRSCWTCVHIVDADTFTWTTHAHSLLYYDTLCLLYSHWPLVYVTFSGVSLYKYYLCTLLTLVQSTIFYIIFLSNTFLLCIPVHTITHYVIYSTNSIDPSYLCLLICTLLTHYCLLFAYSSLTHSPYLYIYP</sequence>
<dbReference type="Proteomes" id="UP000807353">
    <property type="component" value="Unassembled WGS sequence"/>
</dbReference>
<dbReference type="AlphaFoldDB" id="A0A9P5XUW7"/>
<feature type="transmembrane region" description="Helical" evidence="1">
    <location>
        <begin position="129"/>
        <end position="149"/>
    </location>
</feature>
<comment type="caution">
    <text evidence="3">The sequence shown here is derived from an EMBL/GenBank/DDBJ whole genome shotgun (WGS) entry which is preliminary data.</text>
</comment>
<keyword evidence="4" id="KW-1185">Reference proteome</keyword>
<evidence type="ECO:0000313" key="4">
    <source>
        <dbReference type="Proteomes" id="UP000807353"/>
    </source>
</evidence>
<accession>A0A9P5XUW7</accession>
<keyword evidence="2" id="KW-0732">Signal</keyword>
<organism evidence="3 4">
    <name type="scientific">Collybia nuda</name>
    <dbReference type="NCBI Taxonomy" id="64659"/>
    <lineage>
        <taxon>Eukaryota</taxon>
        <taxon>Fungi</taxon>
        <taxon>Dikarya</taxon>
        <taxon>Basidiomycota</taxon>
        <taxon>Agaricomycotina</taxon>
        <taxon>Agaricomycetes</taxon>
        <taxon>Agaricomycetidae</taxon>
        <taxon>Agaricales</taxon>
        <taxon>Tricholomatineae</taxon>
        <taxon>Clitocybaceae</taxon>
        <taxon>Collybia</taxon>
    </lineage>
</organism>
<evidence type="ECO:0000256" key="2">
    <source>
        <dbReference type="SAM" id="SignalP"/>
    </source>
</evidence>
<keyword evidence="1" id="KW-1133">Transmembrane helix</keyword>
<dbReference type="EMBL" id="MU150452">
    <property type="protein sequence ID" value="KAF9456155.1"/>
    <property type="molecule type" value="Genomic_DNA"/>
</dbReference>
<reference evidence="3" key="1">
    <citation type="submission" date="2020-11" db="EMBL/GenBank/DDBJ databases">
        <authorList>
            <consortium name="DOE Joint Genome Institute"/>
            <person name="Ahrendt S."/>
            <person name="Riley R."/>
            <person name="Andreopoulos W."/>
            <person name="Labutti K."/>
            <person name="Pangilinan J."/>
            <person name="Ruiz-Duenas F.J."/>
            <person name="Barrasa J.M."/>
            <person name="Sanchez-Garcia M."/>
            <person name="Camarero S."/>
            <person name="Miyauchi S."/>
            <person name="Serrano A."/>
            <person name="Linde D."/>
            <person name="Babiker R."/>
            <person name="Drula E."/>
            <person name="Ayuso-Fernandez I."/>
            <person name="Pacheco R."/>
            <person name="Padilla G."/>
            <person name="Ferreira P."/>
            <person name="Barriuso J."/>
            <person name="Kellner H."/>
            <person name="Castanera R."/>
            <person name="Alfaro M."/>
            <person name="Ramirez L."/>
            <person name="Pisabarro A.G."/>
            <person name="Kuo A."/>
            <person name="Tritt A."/>
            <person name="Lipzen A."/>
            <person name="He G."/>
            <person name="Yan M."/>
            <person name="Ng V."/>
            <person name="Cullen D."/>
            <person name="Martin F."/>
            <person name="Rosso M.-N."/>
            <person name="Henrissat B."/>
            <person name="Hibbett D."/>
            <person name="Martinez A.T."/>
            <person name="Grigoriev I.V."/>
        </authorList>
    </citation>
    <scope>NUCLEOTIDE SEQUENCE</scope>
    <source>
        <strain evidence="3">CBS 247.69</strain>
    </source>
</reference>
<evidence type="ECO:0000313" key="3">
    <source>
        <dbReference type="EMBL" id="KAF9456155.1"/>
    </source>
</evidence>
<proteinExistence type="predicted"/>
<feature type="transmembrane region" description="Helical" evidence="1">
    <location>
        <begin position="66"/>
        <end position="85"/>
    </location>
</feature>
<feature type="transmembrane region" description="Helical" evidence="1">
    <location>
        <begin position="97"/>
        <end position="117"/>
    </location>
</feature>